<dbReference type="GO" id="GO:0006782">
    <property type="term" value="P:protoporphyrinogen IX biosynthetic process"/>
    <property type="evidence" value="ECO:0007669"/>
    <property type="project" value="UniProtKB-UniRule"/>
</dbReference>
<evidence type="ECO:0000256" key="9">
    <source>
        <dbReference type="RuleBase" id="RU366031"/>
    </source>
</evidence>
<name>A0AAX2CKZ6_9BACI</name>
<evidence type="ECO:0000259" key="10">
    <source>
        <dbReference type="Pfam" id="PF02602"/>
    </source>
</evidence>
<comment type="catalytic activity">
    <reaction evidence="8 9">
        <text>hydroxymethylbilane = uroporphyrinogen III + H2O</text>
        <dbReference type="Rhea" id="RHEA:18965"/>
        <dbReference type="ChEBI" id="CHEBI:15377"/>
        <dbReference type="ChEBI" id="CHEBI:57308"/>
        <dbReference type="ChEBI" id="CHEBI:57845"/>
        <dbReference type="EC" id="4.2.1.75"/>
    </reaction>
</comment>
<evidence type="ECO:0000256" key="3">
    <source>
        <dbReference type="ARBA" id="ARBA00013109"/>
    </source>
</evidence>
<proteinExistence type="inferred from homology"/>
<dbReference type="PANTHER" id="PTHR38042:SF1">
    <property type="entry name" value="UROPORPHYRINOGEN-III SYNTHASE, CHLOROPLASTIC"/>
    <property type="match status" value="1"/>
</dbReference>
<dbReference type="PANTHER" id="PTHR38042">
    <property type="entry name" value="UROPORPHYRINOGEN-III SYNTHASE, CHLOROPLASTIC"/>
    <property type="match status" value="1"/>
</dbReference>
<evidence type="ECO:0000256" key="4">
    <source>
        <dbReference type="ARBA" id="ARBA00023239"/>
    </source>
</evidence>
<comment type="function">
    <text evidence="6 9">Catalyzes cyclization of the linear tetrapyrrole, hydroxymethylbilane, to the macrocyclic uroporphyrinogen III.</text>
</comment>
<dbReference type="EMBL" id="FMIK01000048">
    <property type="protein sequence ID" value="SCM01942.1"/>
    <property type="molecule type" value="Genomic_DNA"/>
</dbReference>
<dbReference type="InterPro" id="IPR039793">
    <property type="entry name" value="UROS/Hem4"/>
</dbReference>
<keyword evidence="4 9" id="KW-0456">Lyase</keyword>
<sequence length="252" mass="28465">MNALIGKKVLVTRARHQAGQMSAAVRKESGIPMEIPLLRMDGVSQEKLQSVAKQLHVYDWIIFTSKNGVRFFLEAIHQKLPPAVKIAAVGIKTAQELEARGYQVHFVPTAFVAETFAMEFVQTLNGTERILFPKGNLARDVISVKLREAHILVEELVVYETKLNDEKKEDLIAALQSNQIDVITFTSPSTVDSFVKLLEGTNWREWIKKCTIACIGPITEKEARKYFKNVLVPEEYTIESLIQCISKFYVNA</sequence>
<dbReference type="GO" id="GO:0006780">
    <property type="term" value="P:uroporphyrinogen III biosynthetic process"/>
    <property type="evidence" value="ECO:0007669"/>
    <property type="project" value="UniProtKB-UniRule"/>
</dbReference>
<feature type="domain" description="Tetrapyrrole biosynthesis uroporphyrinogen III synthase" evidence="10">
    <location>
        <begin position="20"/>
        <end position="243"/>
    </location>
</feature>
<dbReference type="InterPro" id="IPR036108">
    <property type="entry name" value="4pyrrol_syn_uPrphyn_synt_sf"/>
</dbReference>
<dbReference type="CDD" id="cd06578">
    <property type="entry name" value="HemD"/>
    <property type="match status" value="1"/>
</dbReference>
<keyword evidence="5 9" id="KW-0627">Porphyrin biosynthesis</keyword>
<organism evidence="11 12">
    <name type="scientific">Bacillus cytotoxicus</name>
    <dbReference type="NCBI Taxonomy" id="580165"/>
    <lineage>
        <taxon>Bacteria</taxon>
        <taxon>Bacillati</taxon>
        <taxon>Bacillota</taxon>
        <taxon>Bacilli</taxon>
        <taxon>Bacillales</taxon>
        <taxon>Bacillaceae</taxon>
        <taxon>Bacillus</taxon>
        <taxon>Bacillus cereus group</taxon>
    </lineage>
</organism>
<evidence type="ECO:0000313" key="12">
    <source>
        <dbReference type="Proteomes" id="UP000242164"/>
    </source>
</evidence>
<dbReference type="NCBIfam" id="NF004583">
    <property type="entry name" value="PRK05928.1-5"/>
    <property type="match status" value="1"/>
</dbReference>
<dbReference type="SUPFAM" id="SSF69618">
    <property type="entry name" value="HemD-like"/>
    <property type="match status" value="1"/>
</dbReference>
<dbReference type="InterPro" id="IPR003754">
    <property type="entry name" value="4pyrrol_synth_uPrphyn_synth"/>
</dbReference>
<dbReference type="Gene3D" id="3.40.50.10090">
    <property type="match status" value="2"/>
</dbReference>
<evidence type="ECO:0000256" key="2">
    <source>
        <dbReference type="ARBA" id="ARBA00008133"/>
    </source>
</evidence>
<dbReference type="RefSeq" id="WP_012095638.1">
    <property type="nucleotide sequence ID" value="NZ_CP024096.1"/>
</dbReference>
<reference evidence="11 12" key="1">
    <citation type="submission" date="2016-08" db="EMBL/GenBank/DDBJ databases">
        <authorList>
            <person name="Loux V."/>
            <person name="Rue O."/>
        </authorList>
    </citation>
    <scope>NUCLEOTIDE SEQUENCE [LARGE SCALE GENOMIC DNA]</scope>
    <source>
        <strain evidence="11 12">AFSSA_08CEB44bac</strain>
    </source>
</reference>
<evidence type="ECO:0000256" key="5">
    <source>
        <dbReference type="ARBA" id="ARBA00023244"/>
    </source>
</evidence>
<dbReference type="GO" id="GO:0004852">
    <property type="term" value="F:uroporphyrinogen-III synthase activity"/>
    <property type="evidence" value="ECO:0007669"/>
    <property type="project" value="UniProtKB-UniRule"/>
</dbReference>
<comment type="similarity">
    <text evidence="2 9">Belongs to the uroporphyrinogen-III synthase family.</text>
</comment>
<comment type="caution">
    <text evidence="11">The sequence shown here is derived from an EMBL/GenBank/DDBJ whole genome shotgun (WGS) entry which is preliminary data.</text>
</comment>
<dbReference type="GeneID" id="33898428"/>
<gene>
    <name evidence="11" type="ORF">BCB44BAC_03583</name>
</gene>
<protein>
    <recommendedName>
        <fullName evidence="7 9">Uroporphyrinogen-III synthase</fullName>
        <ecNumber evidence="3 9">4.2.1.75</ecNumber>
    </recommendedName>
</protein>
<evidence type="ECO:0000256" key="7">
    <source>
        <dbReference type="ARBA" id="ARBA00040167"/>
    </source>
</evidence>
<evidence type="ECO:0000256" key="6">
    <source>
        <dbReference type="ARBA" id="ARBA00037589"/>
    </source>
</evidence>
<dbReference type="AlphaFoldDB" id="A0AAX2CKZ6"/>
<dbReference type="EC" id="4.2.1.75" evidence="3 9"/>
<dbReference type="Pfam" id="PF02602">
    <property type="entry name" value="HEM4"/>
    <property type="match status" value="1"/>
</dbReference>
<evidence type="ECO:0000256" key="8">
    <source>
        <dbReference type="ARBA" id="ARBA00048617"/>
    </source>
</evidence>
<dbReference type="Proteomes" id="UP000242164">
    <property type="component" value="Unassembled WGS sequence"/>
</dbReference>
<evidence type="ECO:0000313" key="11">
    <source>
        <dbReference type="EMBL" id="SCM01942.1"/>
    </source>
</evidence>
<comment type="pathway">
    <text evidence="1 9">Porphyrin-containing compound metabolism; protoporphyrin-IX biosynthesis; coproporphyrinogen-III from 5-aminolevulinate: step 3/4.</text>
</comment>
<evidence type="ECO:0000256" key="1">
    <source>
        <dbReference type="ARBA" id="ARBA00004772"/>
    </source>
</evidence>
<accession>A0AAX2CKZ6</accession>